<feature type="signal peptide" evidence="2">
    <location>
        <begin position="1"/>
        <end position="26"/>
    </location>
</feature>
<evidence type="ECO:0000313" key="3">
    <source>
        <dbReference type="EMBL" id="WXB04967.1"/>
    </source>
</evidence>
<accession>A0ABZ2L2J6</accession>
<organism evidence="3 4">
    <name type="scientific">Pendulispora rubella</name>
    <dbReference type="NCBI Taxonomy" id="2741070"/>
    <lineage>
        <taxon>Bacteria</taxon>
        <taxon>Pseudomonadati</taxon>
        <taxon>Myxococcota</taxon>
        <taxon>Myxococcia</taxon>
        <taxon>Myxococcales</taxon>
        <taxon>Sorangiineae</taxon>
        <taxon>Pendulisporaceae</taxon>
        <taxon>Pendulispora</taxon>
    </lineage>
</organism>
<keyword evidence="2" id="KW-0732">Signal</keyword>
<name>A0ABZ2L2J6_9BACT</name>
<feature type="region of interest" description="Disordered" evidence="1">
    <location>
        <begin position="146"/>
        <end position="168"/>
    </location>
</feature>
<dbReference type="Proteomes" id="UP001374803">
    <property type="component" value="Chromosome"/>
</dbReference>
<dbReference type="EMBL" id="CP089983">
    <property type="protein sequence ID" value="WXB04967.1"/>
    <property type="molecule type" value="Genomic_DNA"/>
</dbReference>
<feature type="chain" id="PRO_5046803019" evidence="2">
    <location>
        <begin position="27"/>
        <end position="168"/>
    </location>
</feature>
<keyword evidence="4" id="KW-1185">Reference proteome</keyword>
<reference evidence="3" key="1">
    <citation type="submission" date="2021-12" db="EMBL/GenBank/DDBJ databases">
        <title>Discovery of the Pendulisporaceae a myxobacterial family with distinct sporulation behavior and unique specialized metabolism.</title>
        <authorList>
            <person name="Garcia R."/>
            <person name="Popoff A."/>
            <person name="Bader C.D."/>
            <person name="Loehr J."/>
            <person name="Walesch S."/>
            <person name="Walt C."/>
            <person name="Boldt J."/>
            <person name="Bunk B."/>
            <person name="Haeckl F.J.F.P.J."/>
            <person name="Gunesch A.P."/>
            <person name="Birkelbach J."/>
            <person name="Nuebel U."/>
            <person name="Pietschmann T."/>
            <person name="Bach T."/>
            <person name="Mueller R."/>
        </authorList>
    </citation>
    <scope>NUCLEOTIDE SEQUENCE</scope>
    <source>
        <strain evidence="3">MSr11367</strain>
    </source>
</reference>
<evidence type="ECO:0000256" key="1">
    <source>
        <dbReference type="SAM" id="MobiDB-lite"/>
    </source>
</evidence>
<sequence length="168" mass="17155">MNSIRLASVVGAFAFGLVGYASEALAESPVGSVDPSSIYQPSPNSRPLAVQPPVGVTGVVGSPARVAPAQTAKVAPKVATATTTSATFYNPSPNERTVILTAPAMPAPAHIETVQPAMALNYTASTAYQPSPNYIKPVQSATQTAQQRTAALRVSASEGLPGVSPNLR</sequence>
<protein>
    <submittedName>
        <fullName evidence="3">Uncharacterized protein</fullName>
    </submittedName>
</protein>
<evidence type="ECO:0000313" key="4">
    <source>
        <dbReference type="Proteomes" id="UP001374803"/>
    </source>
</evidence>
<proteinExistence type="predicted"/>
<gene>
    <name evidence="3" type="ORF">LVJ94_49755</name>
</gene>
<dbReference type="RefSeq" id="WP_394834610.1">
    <property type="nucleotide sequence ID" value="NZ_CP089929.1"/>
</dbReference>
<evidence type="ECO:0000256" key="2">
    <source>
        <dbReference type="SAM" id="SignalP"/>
    </source>
</evidence>